<evidence type="ECO:0000313" key="4">
    <source>
        <dbReference type="Proteomes" id="UP000291659"/>
    </source>
</evidence>
<sequence length="369" mass="41324">MYMNSIRNPPIYIIQVIRAFAAIIVVIHHSIRAYTLNPPGYMVNLFKSYLSVSWFTEALAFGVDVFFVISGFIMVYVSTPYVDGRKPPLDFLVRRIERIYPPYLIATAVLLILTAIRFGTGNPDFSLWRIVTSSALWPTFNSQGLVQPILGVGWTLSFEMYFYLVFFLSLSLQRTKFLPLTVGIIVAVWLAASTFNSQTAIGSFLKNPIVLEFLFGCGIAAAFRAGRLPKLHGLTIVASILIVLVSTHFQADGYFSQDWRVIYWGMPAALIIASSLQISFNHETPIGRLGVFLGNASYSIYLMHIAVIYLIMTRIYPKLIDFGVVRSIDQAVAMAVIASIAFGAVFHILVEKPINDWRHKQSPSRSKTA</sequence>
<name>A0ABY1X1R1_9HYPH</name>
<dbReference type="PANTHER" id="PTHR23028:SF131">
    <property type="entry name" value="BLR2367 PROTEIN"/>
    <property type="match status" value="1"/>
</dbReference>
<feature type="transmembrane region" description="Helical" evidence="1">
    <location>
        <begin position="12"/>
        <end position="31"/>
    </location>
</feature>
<keyword evidence="3" id="KW-0012">Acyltransferase</keyword>
<dbReference type="GO" id="GO:0016746">
    <property type="term" value="F:acyltransferase activity"/>
    <property type="evidence" value="ECO:0007669"/>
    <property type="project" value="UniProtKB-KW"/>
</dbReference>
<feature type="domain" description="Acyltransferase 3" evidence="2">
    <location>
        <begin position="12"/>
        <end position="328"/>
    </location>
</feature>
<keyword evidence="3" id="KW-0808">Transferase</keyword>
<keyword evidence="1" id="KW-0812">Transmembrane</keyword>
<evidence type="ECO:0000256" key="1">
    <source>
        <dbReference type="SAM" id="Phobius"/>
    </source>
</evidence>
<feature type="transmembrane region" description="Helical" evidence="1">
    <location>
        <begin position="99"/>
        <end position="119"/>
    </location>
</feature>
<accession>A0ABY1X1R1</accession>
<feature type="transmembrane region" description="Helical" evidence="1">
    <location>
        <begin position="177"/>
        <end position="195"/>
    </location>
</feature>
<keyword evidence="1" id="KW-1133">Transmembrane helix</keyword>
<evidence type="ECO:0000259" key="2">
    <source>
        <dbReference type="Pfam" id="PF01757"/>
    </source>
</evidence>
<feature type="transmembrane region" description="Helical" evidence="1">
    <location>
        <begin position="51"/>
        <end position="78"/>
    </location>
</feature>
<proteinExistence type="predicted"/>
<organism evidence="3 4">
    <name type="scientific">Rhizobium ruizarguesonis</name>
    <dbReference type="NCBI Taxonomy" id="2081791"/>
    <lineage>
        <taxon>Bacteria</taxon>
        <taxon>Pseudomonadati</taxon>
        <taxon>Pseudomonadota</taxon>
        <taxon>Alphaproteobacteria</taxon>
        <taxon>Hyphomicrobiales</taxon>
        <taxon>Rhizobiaceae</taxon>
        <taxon>Rhizobium/Agrobacterium group</taxon>
        <taxon>Rhizobium</taxon>
    </lineage>
</organism>
<feature type="transmembrane region" description="Helical" evidence="1">
    <location>
        <begin position="261"/>
        <end position="280"/>
    </location>
</feature>
<dbReference type="Pfam" id="PF01757">
    <property type="entry name" value="Acyl_transf_3"/>
    <property type="match status" value="1"/>
</dbReference>
<dbReference type="InterPro" id="IPR050879">
    <property type="entry name" value="Acyltransferase_3"/>
</dbReference>
<feature type="transmembrane region" description="Helical" evidence="1">
    <location>
        <begin position="207"/>
        <end position="224"/>
    </location>
</feature>
<reference evidence="3 4" key="1">
    <citation type="submission" date="2019-02" db="EMBL/GenBank/DDBJ databases">
        <title>The genomic architecture of introgression among sibling species of bacteria.</title>
        <authorList>
            <person name="Cavassim M.I.A."/>
            <person name="Moeskjaer S."/>
            <person name="Moslemi C."/>
            <person name="Fields B."/>
            <person name="Bachmann A."/>
            <person name="Vilhjalmsson B."/>
            <person name="Schierup M.H."/>
            <person name="Young J.P.W."/>
            <person name="Andersen S.U."/>
        </authorList>
    </citation>
    <scope>NUCLEOTIDE SEQUENCE [LARGE SCALE GENOMIC DNA]</scope>
    <source>
        <strain evidence="3 4">SM141A</strain>
        <plasmid evidence="3">pSM141A_Rh02</plasmid>
    </source>
</reference>
<dbReference type="EMBL" id="SIOX01000003">
    <property type="protein sequence ID" value="TAX69746.1"/>
    <property type="molecule type" value="Genomic_DNA"/>
</dbReference>
<dbReference type="PANTHER" id="PTHR23028">
    <property type="entry name" value="ACETYLTRANSFERASE"/>
    <property type="match status" value="1"/>
</dbReference>
<keyword evidence="3" id="KW-0614">Plasmid</keyword>
<evidence type="ECO:0000313" key="3">
    <source>
        <dbReference type="EMBL" id="TAX69746.1"/>
    </source>
</evidence>
<dbReference type="Proteomes" id="UP000291659">
    <property type="component" value="Unassembled WGS sequence"/>
</dbReference>
<keyword evidence="1" id="KW-0472">Membrane</keyword>
<protein>
    <submittedName>
        <fullName evidence="3">Acyltransferase</fullName>
    </submittedName>
</protein>
<dbReference type="InterPro" id="IPR002656">
    <property type="entry name" value="Acyl_transf_3_dom"/>
</dbReference>
<gene>
    <name evidence="3" type="ORF">ELH98_27375</name>
</gene>
<feature type="transmembrane region" description="Helical" evidence="1">
    <location>
        <begin position="331"/>
        <end position="350"/>
    </location>
</feature>
<geneLocation type="plasmid" evidence="3">
    <name>pSM141A_Rh02</name>
</geneLocation>
<feature type="transmembrane region" description="Helical" evidence="1">
    <location>
        <begin position="149"/>
        <end position="170"/>
    </location>
</feature>
<comment type="caution">
    <text evidence="3">The sequence shown here is derived from an EMBL/GenBank/DDBJ whole genome shotgun (WGS) entry which is preliminary data.</text>
</comment>
<keyword evidence="4" id="KW-1185">Reference proteome</keyword>
<feature type="transmembrane region" description="Helical" evidence="1">
    <location>
        <begin position="292"/>
        <end position="311"/>
    </location>
</feature>
<feature type="transmembrane region" description="Helical" evidence="1">
    <location>
        <begin position="231"/>
        <end position="249"/>
    </location>
</feature>